<feature type="compositionally biased region" description="Polar residues" evidence="1">
    <location>
        <begin position="210"/>
        <end position="224"/>
    </location>
</feature>
<dbReference type="GeneID" id="37210381"/>
<dbReference type="Proteomes" id="UP000248405">
    <property type="component" value="Unassembled WGS sequence"/>
</dbReference>
<dbReference type="AlphaFoldDB" id="A0A319BPH8"/>
<feature type="region of interest" description="Disordered" evidence="1">
    <location>
        <begin position="1"/>
        <end position="35"/>
    </location>
</feature>
<proteinExistence type="predicted"/>
<protein>
    <submittedName>
        <fullName evidence="2">Uncharacterized protein</fullName>
    </submittedName>
</protein>
<evidence type="ECO:0000256" key="1">
    <source>
        <dbReference type="SAM" id="MobiDB-lite"/>
    </source>
</evidence>
<organism evidence="2 3">
    <name type="scientific">Aspergillus vadensis (strain CBS 113365 / IMI 142717 / IBT 24658)</name>
    <dbReference type="NCBI Taxonomy" id="1448311"/>
    <lineage>
        <taxon>Eukaryota</taxon>
        <taxon>Fungi</taxon>
        <taxon>Dikarya</taxon>
        <taxon>Ascomycota</taxon>
        <taxon>Pezizomycotina</taxon>
        <taxon>Eurotiomycetes</taxon>
        <taxon>Eurotiomycetidae</taxon>
        <taxon>Eurotiales</taxon>
        <taxon>Aspergillaceae</taxon>
        <taxon>Aspergillus</taxon>
        <taxon>Aspergillus subgen. Circumdati</taxon>
    </lineage>
</organism>
<feature type="region of interest" description="Disordered" evidence="1">
    <location>
        <begin position="207"/>
        <end position="253"/>
    </location>
</feature>
<dbReference type="OrthoDB" id="4475042at2759"/>
<feature type="region of interest" description="Disordered" evidence="1">
    <location>
        <begin position="103"/>
        <end position="162"/>
    </location>
</feature>
<sequence>MSTQDSDAESSISSQTRTKTPKHTFPLAHPPPKSSPCLRLTPRLLLQIQQLSITSNRHRVLPILEIYQPPRQGKCLPNCPRKLHGRDLYILQSDAYTDITTTTTTTTSTTKSPSSSEPTSSSTYPIAAGVIYNNHNTNPNPKKPTTTTTTPPPPTTTTTTTTEDDEIYLPTTHQTYSATRTPRGNYRFILRQKKTPSGETVIIEWRRKTQSQTTRPRTASGSAVSGSTDSDTLTTTGNPCEEEDSTTTSSDANANANPRFVLCVSAIGGEKAAGADQRVRRSGLAGLEKKGLRVGGWDAKQVRFLEEVGILGGGGGGGAGEEVVTLVLTLGVYVAWMEGWL</sequence>
<evidence type="ECO:0000313" key="3">
    <source>
        <dbReference type="Proteomes" id="UP000248405"/>
    </source>
</evidence>
<dbReference type="RefSeq" id="XP_025567433.1">
    <property type="nucleotide sequence ID" value="XM_025705789.1"/>
</dbReference>
<accession>A0A319BPH8</accession>
<name>A0A319BPH8_ASPVC</name>
<reference evidence="2" key="1">
    <citation type="submission" date="2016-12" db="EMBL/GenBank/DDBJ databases">
        <title>The genomes of Aspergillus section Nigri reveals drivers in fungal speciation.</title>
        <authorList>
            <consortium name="DOE Joint Genome Institute"/>
            <person name="Vesth T.C."/>
            <person name="Nybo J."/>
            <person name="Theobald S."/>
            <person name="Brandl J."/>
            <person name="Frisvad J.C."/>
            <person name="Nielsen K.F."/>
            <person name="Lyhne E.K."/>
            <person name="Kogle M.E."/>
            <person name="Kuo A."/>
            <person name="Riley R."/>
            <person name="Clum A."/>
            <person name="Nolan M."/>
            <person name="Lipzen A."/>
            <person name="Salamov A."/>
            <person name="Henrissat B."/>
            <person name="Wiebenga A."/>
            <person name="De Vries R.P."/>
            <person name="Grigoriev I.V."/>
            <person name="Mortensen U.H."/>
            <person name="Andersen M.R."/>
            <person name="Baker S.E."/>
        </authorList>
    </citation>
    <scope>NUCLEOTIDE SEQUENCE [LARGE SCALE GENOMIC DNA]</scope>
    <source>
        <strain evidence="2">CBS 113365</strain>
    </source>
</reference>
<evidence type="ECO:0000313" key="2">
    <source>
        <dbReference type="EMBL" id="PYH73639.1"/>
    </source>
</evidence>
<feature type="compositionally biased region" description="Low complexity" evidence="1">
    <location>
        <begin position="103"/>
        <end position="123"/>
    </location>
</feature>
<feature type="compositionally biased region" description="Low complexity" evidence="1">
    <location>
        <begin position="225"/>
        <end position="237"/>
    </location>
</feature>
<keyword evidence="3" id="KW-1185">Reference proteome</keyword>
<feature type="compositionally biased region" description="Low complexity" evidence="1">
    <location>
        <begin position="136"/>
        <end position="149"/>
    </location>
</feature>
<gene>
    <name evidence="2" type="ORF">BO88DRAFT_401234</name>
</gene>
<feature type="compositionally biased region" description="Polar residues" evidence="1">
    <location>
        <begin position="1"/>
        <end position="18"/>
    </location>
</feature>
<dbReference type="EMBL" id="KZ821615">
    <property type="protein sequence ID" value="PYH73639.1"/>
    <property type="molecule type" value="Genomic_DNA"/>
</dbReference>